<dbReference type="GO" id="GO:0006513">
    <property type="term" value="P:protein monoubiquitination"/>
    <property type="evidence" value="ECO:0007669"/>
    <property type="project" value="TreeGrafter"/>
</dbReference>
<dbReference type="Proteomes" id="UP000799438">
    <property type="component" value="Unassembled WGS sequence"/>
</dbReference>
<evidence type="ECO:0000256" key="3">
    <source>
        <dbReference type="ARBA" id="ARBA00022679"/>
    </source>
</evidence>
<dbReference type="AlphaFoldDB" id="A0A6A6BK31"/>
<keyword evidence="6" id="KW-0863">Zinc-finger</keyword>
<dbReference type="SMART" id="SM00184">
    <property type="entry name" value="RING"/>
    <property type="match status" value="1"/>
</dbReference>
<evidence type="ECO:0000256" key="5">
    <source>
        <dbReference type="ARBA" id="ARBA00023163"/>
    </source>
</evidence>
<accession>A0A6A6BK31</accession>
<keyword evidence="6" id="KW-0862">Zinc</keyword>
<keyword evidence="4" id="KW-0805">Transcription regulation</keyword>
<dbReference type="GO" id="GO:0000209">
    <property type="term" value="P:protein polyubiquitination"/>
    <property type="evidence" value="ECO:0007669"/>
    <property type="project" value="TreeGrafter"/>
</dbReference>
<dbReference type="GO" id="GO:0008270">
    <property type="term" value="F:zinc ion binding"/>
    <property type="evidence" value="ECO:0007669"/>
    <property type="project" value="UniProtKB-KW"/>
</dbReference>
<organism evidence="9 10">
    <name type="scientific">Aplosporella prunicola CBS 121167</name>
    <dbReference type="NCBI Taxonomy" id="1176127"/>
    <lineage>
        <taxon>Eukaryota</taxon>
        <taxon>Fungi</taxon>
        <taxon>Dikarya</taxon>
        <taxon>Ascomycota</taxon>
        <taxon>Pezizomycotina</taxon>
        <taxon>Dothideomycetes</taxon>
        <taxon>Dothideomycetes incertae sedis</taxon>
        <taxon>Botryosphaeriales</taxon>
        <taxon>Aplosporellaceae</taxon>
        <taxon>Aplosporella</taxon>
    </lineage>
</organism>
<dbReference type="Gene3D" id="3.30.40.10">
    <property type="entry name" value="Zinc/RING finger domain, C3HC4 (zinc finger)"/>
    <property type="match status" value="1"/>
</dbReference>
<dbReference type="Pfam" id="PF13639">
    <property type="entry name" value="zf-RING_2"/>
    <property type="match status" value="1"/>
</dbReference>
<dbReference type="RefSeq" id="XP_033400108.1">
    <property type="nucleotide sequence ID" value="XM_033536585.1"/>
</dbReference>
<dbReference type="GO" id="GO:0061630">
    <property type="term" value="F:ubiquitin protein ligase activity"/>
    <property type="evidence" value="ECO:0007669"/>
    <property type="project" value="UniProtKB-EC"/>
</dbReference>
<evidence type="ECO:0000259" key="8">
    <source>
        <dbReference type="PROSITE" id="PS50089"/>
    </source>
</evidence>
<protein>
    <recommendedName>
        <fullName evidence="2">RING-type E3 ubiquitin transferase</fullName>
        <ecNumber evidence="2">2.3.2.27</ecNumber>
    </recommendedName>
</protein>
<evidence type="ECO:0000256" key="6">
    <source>
        <dbReference type="PROSITE-ProRule" id="PRU00175"/>
    </source>
</evidence>
<feature type="region of interest" description="Disordered" evidence="7">
    <location>
        <begin position="96"/>
        <end position="137"/>
    </location>
</feature>
<dbReference type="EMBL" id="ML995479">
    <property type="protein sequence ID" value="KAF2144396.1"/>
    <property type="molecule type" value="Genomic_DNA"/>
</dbReference>
<dbReference type="InterPro" id="IPR013083">
    <property type="entry name" value="Znf_RING/FYVE/PHD"/>
</dbReference>
<evidence type="ECO:0000313" key="10">
    <source>
        <dbReference type="Proteomes" id="UP000799438"/>
    </source>
</evidence>
<gene>
    <name evidence="9" type="ORF">K452DRAFT_222948</name>
</gene>
<dbReference type="GeneID" id="54294081"/>
<keyword evidence="10" id="KW-1185">Reference proteome</keyword>
<sequence length="318" mass="36151">MAGRVRATSLIHAPTVDIQAQERRHGAPEACVICLDAITERAVAVPCNHLSFDFQCLVSWLHECSQCPLCKTEITEVQYDWRSPEDFMTYNVHTTKQKVSESSNAQPSTSSFRPSRLPRRRFPRPRHRSPSPGPDLTLLRRRHVYRNDLYSMHVGSNRISRYVNLTPQMVANSAELQSRARAFVRRELRVFSFLAAADPGEGSSTSQGSEGTRRANNAEFLLEYIVAILKTVDIKGSTGQAEEMLQEFLGRSNARLFLHELGAWLRSPYTRLEDWDRHVQYREPLPSSADARSSVGPVRNKDRHYGRSQSRNMPGGNR</sequence>
<dbReference type="PROSITE" id="PS50089">
    <property type="entry name" value="ZF_RING_2"/>
    <property type="match status" value="1"/>
</dbReference>
<feature type="region of interest" description="Disordered" evidence="7">
    <location>
        <begin position="286"/>
        <end position="318"/>
    </location>
</feature>
<keyword evidence="6" id="KW-0479">Metal-binding</keyword>
<dbReference type="SUPFAM" id="SSF57850">
    <property type="entry name" value="RING/U-box"/>
    <property type="match status" value="1"/>
</dbReference>
<evidence type="ECO:0000256" key="1">
    <source>
        <dbReference type="ARBA" id="ARBA00000900"/>
    </source>
</evidence>
<evidence type="ECO:0000313" key="9">
    <source>
        <dbReference type="EMBL" id="KAF2144396.1"/>
    </source>
</evidence>
<comment type="catalytic activity">
    <reaction evidence="1">
        <text>S-ubiquitinyl-[E2 ubiquitin-conjugating enzyme]-L-cysteine + [acceptor protein]-L-lysine = [E2 ubiquitin-conjugating enzyme]-L-cysteine + N(6)-ubiquitinyl-[acceptor protein]-L-lysine.</text>
        <dbReference type="EC" id="2.3.2.27"/>
    </reaction>
</comment>
<feature type="compositionally biased region" description="Basic residues" evidence="7">
    <location>
        <begin position="116"/>
        <end position="129"/>
    </location>
</feature>
<evidence type="ECO:0000256" key="4">
    <source>
        <dbReference type="ARBA" id="ARBA00023015"/>
    </source>
</evidence>
<evidence type="ECO:0000256" key="7">
    <source>
        <dbReference type="SAM" id="MobiDB-lite"/>
    </source>
</evidence>
<dbReference type="EC" id="2.3.2.27" evidence="2"/>
<dbReference type="InterPro" id="IPR001841">
    <property type="entry name" value="Znf_RING"/>
</dbReference>
<evidence type="ECO:0000256" key="2">
    <source>
        <dbReference type="ARBA" id="ARBA00012483"/>
    </source>
</evidence>
<keyword evidence="3" id="KW-0808">Transferase</keyword>
<proteinExistence type="predicted"/>
<dbReference type="PANTHER" id="PTHR46077">
    <property type="entry name" value="E3 UBIQUITIN-PROTEIN LIGASE TOPORS"/>
    <property type="match status" value="1"/>
</dbReference>
<feature type="domain" description="RING-type" evidence="8">
    <location>
        <begin position="31"/>
        <end position="71"/>
    </location>
</feature>
<dbReference type="OrthoDB" id="21204at2759"/>
<dbReference type="PANTHER" id="PTHR46077:SF1">
    <property type="entry name" value="TOP1 BINDING ARGININE_SERINE RICH PROTEIN, E3 UBIQUITIN LIGASE"/>
    <property type="match status" value="1"/>
</dbReference>
<reference evidence="9" key="1">
    <citation type="journal article" date="2020" name="Stud. Mycol.">
        <title>101 Dothideomycetes genomes: a test case for predicting lifestyles and emergence of pathogens.</title>
        <authorList>
            <person name="Haridas S."/>
            <person name="Albert R."/>
            <person name="Binder M."/>
            <person name="Bloem J."/>
            <person name="Labutti K."/>
            <person name="Salamov A."/>
            <person name="Andreopoulos B."/>
            <person name="Baker S."/>
            <person name="Barry K."/>
            <person name="Bills G."/>
            <person name="Bluhm B."/>
            <person name="Cannon C."/>
            <person name="Castanera R."/>
            <person name="Culley D."/>
            <person name="Daum C."/>
            <person name="Ezra D."/>
            <person name="Gonzalez J."/>
            <person name="Henrissat B."/>
            <person name="Kuo A."/>
            <person name="Liang C."/>
            <person name="Lipzen A."/>
            <person name="Lutzoni F."/>
            <person name="Magnuson J."/>
            <person name="Mondo S."/>
            <person name="Nolan M."/>
            <person name="Ohm R."/>
            <person name="Pangilinan J."/>
            <person name="Park H.-J."/>
            <person name="Ramirez L."/>
            <person name="Alfaro M."/>
            <person name="Sun H."/>
            <person name="Tritt A."/>
            <person name="Yoshinaga Y."/>
            <person name="Zwiers L.-H."/>
            <person name="Turgeon B."/>
            <person name="Goodwin S."/>
            <person name="Spatafora J."/>
            <person name="Crous P."/>
            <person name="Grigoriev I."/>
        </authorList>
    </citation>
    <scope>NUCLEOTIDE SEQUENCE</scope>
    <source>
        <strain evidence="9">CBS 121167</strain>
    </source>
</reference>
<keyword evidence="5" id="KW-0804">Transcription</keyword>
<name>A0A6A6BK31_9PEZI</name>